<comment type="similarity">
    <text evidence="1">Belongs to the N-acetylmuramoyl-L-alanine amidase 2 family.</text>
</comment>
<keyword evidence="3" id="KW-0732">Signal</keyword>
<protein>
    <recommendedName>
        <fullName evidence="4">Peptidoglycan recognition protein family domain-containing protein</fullName>
    </recommendedName>
</protein>
<evidence type="ECO:0000256" key="3">
    <source>
        <dbReference type="SAM" id="SignalP"/>
    </source>
</evidence>
<dbReference type="InterPro" id="IPR015510">
    <property type="entry name" value="PGRP"/>
</dbReference>
<dbReference type="SMART" id="SM00701">
    <property type="entry name" value="PGRP"/>
    <property type="match status" value="1"/>
</dbReference>
<dbReference type="GO" id="GO:0008270">
    <property type="term" value="F:zinc ion binding"/>
    <property type="evidence" value="ECO:0007669"/>
    <property type="project" value="InterPro"/>
</dbReference>
<accession>A0A853BZS8</accession>
<evidence type="ECO:0000256" key="2">
    <source>
        <dbReference type="SAM" id="MobiDB-lite"/>
    </source>
</evidence>
<dbReference type="AlphaFoldDB" id="A0A853BZS8"/>
<dbReference type="Pfam" id="PF01510">
    <property type="entry name" value="Amidase_2"/>
    <property type="match status" value="1"/>
</dbReference>
<proteinExistence type="inferred from homology"/>
<dbReference type="EMBL" id="JACCFP010000001">
    <property type="protein sequence ID" value="NYJ00461.1"/>
    <property type="molecule type" value="Genomic_DNA"/>
</dbReference>
<keyword evidence="6" id="KW-1185">Reference proteome</keyword>
<feature type="signal peptide" evidence="3">
    <location>
        <begin position="1"/>
        <end position="31"/>
    </location>
</feature>
<dbReference type="InterPro" id="IPR006311">
    <property type="entry name" value="TAT_signal"/>
</dbReference>
<dbReference type="RefSeq" id="WP_179667046.1">
    <property type="nucleotide sequence ID" value="NZ_JACCFP010000001.1"/>
</dbReference>
<evidence type="ECO:0000313" key="5">
    <source>
        <dbReference type="EMBL" id="NYJ00461.1"/>
    </source>
</evidence>
<organism evidence="5 6">
    <name type="scientific">Nocardioides thalensis</name>
    <dbReference type="NCBI Taxonomy" id="1914755"/>
    <lineage>
        <taxon>Bacteria</taxon>
        <taxon>Bacillati</taxon>
        <taxon>Actinomycetota</taxon>
        <taxon>Actinomycetes</taxon>
        <taxon>Propionibacteriales</taxon>
        <taxon>Nocardioidaceae</taxon>
        <taxon>Nocardioides</taxon>
    </lineage>
</organism>
<comment type="caution">
    <text evidence="5">The sequence shown here is derived from an EMBL/GenBank/DDBJ whole genome shotgun (WGS) entry which is preliminary data.</text>
</comment>
<evidence type="ECO:0000313" key="6">
    <source>
        <dbReference type="Proteomes" id="UP000530424"/>
    </source>
</evidence>
<dbReference type="InterPro" id="IPR036505">
    <property type="entry name" value="Amidase/PGRP_sf"/>
</dbReference>
<gene>
    <name evidence="5" type="ORF">HNR19_001159</name>
</gene>
<evidence type="ECO:0000256" key="1">
    <source>
        <dbReference type="ARBA" id="ARBA00007553"/>
    </source>
</evidence>
<dbReference type="GO" id="GO:0009253">
    <property type="term" value="P:peptidoglycan catabolic process"/>
    <property type="evidence" value="ECO:0007669"/>
    <property type="project" value="InterPro"/>
</dbReference>
<feature type="domain" description="Peptidoglycan recognition protein family" evidence="4">
    <location>
        <begin position="204"/>
        <end position="352"/>
    </location>
</feature>
<feature type="region of interest" description="Disordered" evidence="2">
    <location>
        <begin position="178"/>
        <end position="203"/>
    </location>
</feature>
<dbReference type="PANTHER" id="PTHR11022:SF41">
    <property type="entry name" value="PEPTIDOGLYCAN-RECOGNITION PROTEIN LC-RELATED"/>
    <property type="match status" value="1"/>
</dbReference>
<dbReference type="InterPro" id="IPR002502">
    <property type="entry name" value="Amidase_domain"/>
</dbReference>
<evidence type="ECO:0000259" key="4">
    <source>
        <dbReference type="SMART" id="SM00701"/>
    </source>
</evidence>
<feature type="compositionally biased region" description="Basic and acidic residues" evidence="2">
    <location>
        <begin position="178"/>
        <end position="202"/>
    </location>
</feature>
<dbReference type="Gene3D" id="3.40.80.10">
    <property type="entry name" value="Peptidoglycan recognition protein-like"/>
    <property type="match status" value="1"/>
</dbReference>
<dbReference type="SUPFAM" id="SSF55846">
    <property type="entry name" value="N-acetylmuramoyl-L-alanine amidase-like"/>
    <property type="match status" value="1"/>
</dbReference>
<dbReference type="Proteomes" id="UP000530424">
    <property type="component" value="Unassembled WGS sequence"/>
</dbReference>
<dbReference type="GO" id="GO:0008745">
    <property type="term" value="F:N-acetylmuramoyl-L-alanine amidase activity"/>
    <property type="evidence" value="ECO:0007669"/>
    <property type="project" value="InterPro"/>
</dbReference>
<dbReference type="CDD" id="cd06583">
    <property type="entry name" value="PGRP"/>
    <property type="match status" value="1"/>
</dbReference>
<dbReference type="PROSITE" id="PS51318">
    <property type="entry name" value="TAT"/>
    <property type="match status" value="1"/>
</dbReference>
<reference evidence="5 6" key="1">
    <citation type="submission" date="2020-07" db="EMBL/GenBank/DDBJ databases">
        <title>Sequencing the genomes of 1000 actinobacteria strains.</title>
        <authorList>
            <person name="Klenk H.-P."/>
        </authorList>
    </citation>
    <scope>NUCLEOTIDE SEQUENCE [LARGE SCALE GENOMIC DNA]</scope>
    <source>
        <strain evidence="5 6">DSM 103833</strain>
    </source>
</reference>
<dbReference type="InterPro" id="IPR006619">
    <property type="entry name" value="PGRP_domain_met/bac"/>
</dbReference>
<sequence length="403" mass="44102">MSISDSLLPPALSRRRLARLIAGAVAVPAVAAAVPPAPAGATPPGSGGRVRLRRDAGSVVSAAELPLAEHAGVTRSAGTVRTAVIETTGFSMLGVTWASGTGHVRVRVRRAAGGWSDWESVARMHDGPDTGSAEGRRARGGTEPMWVGRAEALQVEVTGWAQQPVLMLIDPGRRAEDAVAVPEAERDDTVARTATGDRDRTPKPRLLTRRAWGANPKLRDGTQVVNRDLEQVHLHHTVNSNSYARSDVPGLIRGMYRYHTKGLGWSDLGYNFLVDRFGRIWIGRKDSGRKLVKGAHTLGFNHRSMGVAVIGNFEVKRPNDKIVRAIVQLAAWRVDAYDLRPRDTIKRKSQGSDNYAPGETVWLPVIDGHRDTNDTACPGKHLYAELPRIRRWVHTRIRRFNEG</sequence>
<name>A0A853BZS8_9ACTN</name>
<dbReference type="PANTHER" id="PTHR11022">
    <property type="entry name" value="PEPTIDOGLYCAN RECOGNITION PROTEIN"/>
    <property type="match status" value="1"/>
</dbReference>
<feature type="region of interest" description="Disordered" evidence="2">
    <location>
        <begin position="121"/>
        <end position="140"/>
    </location>
</feature>
<feature type="chain" id="PRO_5032863132" description="Peptidoglycan recognition protein family domain-containing protein" evidence="3">
    <location>
        <begin position="32"/>
        <end position="403"/>
    </location>
</feature>